<accession>A0A1W6ZP99</accession>
<dbReference type="RefSeq" id="WP_086087027.1">
    <property type="nucleotide sequence ID" value="NZ_CP021112.1"/>
</dbReference>
<proteinExistence type="predicted"/>
<dbReference type="STRING" id="1235591.CAK95_05545"/>
<dbReference type="OrthoDB" id="7870871at2"/>
<dbReference type="KEGG" id="psin:CAK95_05545"/>
<keyword evidence="2" id="KW-1185">Reference proteome</keyword>
<dbReference type="EMBL" id="CP021112">
    <property type="protein sequence ID" value="ARP98604.1"/>
    <property type="molecule type" value="Genomic_DNA"/>
</dbReference>
<reference evidence="1 2" key="1">
    <citation type="submission" date="2017-05" db="EMBL/GenBank/DDBJ databases">
        <title>Full genome sequence of Pseudorhodoplanes sinuspersici.</title>
        <authorList>
            <person name="Dastgheib S.M.M."/>
            <person name="Shavandi M."/>
            <person name="Tirandaz H."/>
        </authorList>
    </citation>
    <scope>NUCLEOTIDE SEQUENCE [LARGE SCALE GENOMIC DNA]</scope>
    <source>
        <strain evidence="1 2">RIPI110</strain>
    </source>
</reference>
<evidence type="ECO:0000313" key="2">
    <source>
        <dbReference type="Proteomes" id="UP000194137"/>
    </source>
</evidence>
<evidence type="ECO:0000313" key="1">
    <source>
        <dbReference type="EMBL" id="ARP98604.1"/>
    </source>
</evidence>
<dbReference type="Proteomes" id="UP000194137">
    <property type="component" value="Chromosome"/>
</dbReference>
<dbReference type="AlphaFoldDB" id="A0A1W6ZP99"/>
<name>A0A1W6ZP99_9HYPH</name>
<gene>
    <name evidence="1" type="ORF">CAK95_05545</name>
</gene>
<sequence length="148" mass="16444">MFRTLVIAPFLLLAAPAAAQNAPDTDNGRYTLNRTDDGYLRLDQQTGHVSVCTRRELGWACHPVPDERSALEEEIARLQKANAALKKDMLARGVTPPGTPQAKAQTPPQDGKSPTDAEIDRAIATAERIWRRLVEMIARLQRDIFTQI</sequence>
<protein>
    <submittedName>
        <fullName evidence="1">Uncharacterized protein</fullName>
    </submittedName>
</protein>
<organism evidence="1 2">
    <name type="scientific">Pseudorhodoplanes sinuspersici</name>
    <dbReference type="NCBI Taxonomy" id="1235591"/>
    <lineage>
        <taxon>Bacteria</taxon>
        <taxon>Pseudomonadati</taxon>
        <taxon>Pseudomonadota</taxon>
        <taxon>Alphaproteobacteria</taxon>
        <taxon>Hyphomicrobiales</taxon>
        <taxon>Pseudorhodoplanes</taxon>
    </lineage>
</organism>